<dbReference type="InterPro" id="IPR016177">
    <property type="entry name" value="DNA-bd_dom_sf"/>
</dbReference>
<feature type="compositionally biased region" description="Basic and acidic residues" evidence="30">
    <location>
        <begin position="3351"/>
        <end position="3362"/>
    </location>
</feature>
<dbReference type="Gene3D" id="3.30.40.10">
    <property type="entry name" value="Zinc/RING finger domain, C3HC4 (zinc finger)"/>
    <property type="match status" value="3"/>
</dbReference>
<dbReference type="GO" id="GO:0000785">
    <property type="term" value="C:chromatin"/>
    <property type="evidence" value="ECO:0007669"/>
    <property type="project" value="TreeGrafter"/>
</dbReference>
<dbReference type="GO" id="GO:0005524">
    <property type="term" value="F:ATP binding"/>
    <property type="evidence" value="ECO:0007669"/>
    <property type="project" value="UniProtKB-KW"/>
</dbReference>
<dbReference type="PROSITE" id="PS50106">
    <property type="entry name" value="PDZ"/>
    <property type="match status" value="1"/>
</dbReference>
<name>A0A1J1IIE3_9DIPT</name>
<dbReference type="InterPro" id="IPR001478">
    <property type="entry name" value="PDZ"/>
</dbReference>
<keyword evidence="14" id="KW-0547">Nucleotide-binding</keyword>
<feature type="compositionally biased region" description="Basic residues" evidence="30">
    <location>
        <begin position="4340"/>
        <end position="4362"/>
    </location>
</feature>
<dbReference type="SMART" id="SM00220">
    <property type="entry name" value="S_TKc"/>
    <property type="match status" value="2"/>
</dbReference>
<evidence type="ECO:0000256" key="25">
    <source>
        <dbReference type="ARBA" id="ARBA00023242"/>
    </source>
</evidence>
<evidence type="ECO:0000256" key="7">
    <source>
        <dbReference type="ARBA" id="ARBA00009903"/>
    </source>
</evidence>
<evidence type="ECO:0000256" key="30">
    <source>
        <dbReference type="SAM" id="MobiDB-lite"/>
    </source>
</evidence>
<dbReference type="InterPro" id="IPR036427">
    <property type="entry name" value="Bromodomain-like_sf"/>
</dbReference>
<dbReference type="PROSITE" id="PS50918">
    <property type="entry name" value="WWE"/>
    <property type="match status" value="1"/>
</dbReference>
<keyword evidence="11" id="KW-0597">Phosphoprotein</keyword>
<feature type="region of interest" description="Disordered" evidence="30">
    <location>
        <begin position="401"/>
        <end position="428"/>
    </location>
</feature>
<dbReference type="FunFam" id="3.30.40.10:FF:000199">
    <property type="entry name" value="Bromodomain adjacent to zinc finger domain 2B"/>
    <property type="match status" value="1"/>
</dbReference>
<feature type="compositionally biased region" description="Acidic residues" evidence="30">
    <location>
        <begin position="1160"/>
        <end position="1177"/>
    </location>
</feature>
<dbReference type="SUPFAM" id="SSF117839">
    <property type="entry name" value="WWE domain"/>
    <property type="match status" value="1"/>
</dbReference>
<evidence type="ECO:0000256" key="9">
    <source>
        <dbReference type="ARBA" id="ARBA00022490"/>
    </source>
</evidence>
<feature type="region of interest" description="Disordered" evidence="30">
    <location>
        <begin position="4327"/>
        <end position="4362"/>
    </location>
</feature>
<evidence type="ECO:0000256" key="28">
    <source>
        <dbReference type="PROSITE-ProRule" id="PRU00035"/>
    </source>
</evidence>
<keyword evidence="24" id="KW-0804">Transcription</keyword>
<feature type="compositionally biased region" description="Polar residues" evidence="30">
    <location>
        <begin position="528"/>
        <end position="550"/>
    </location>
</feature>
<keyword evidence="21" id="KW-0805">Transcription regulation</keyword>
<dbReference type="CDD" id="cd15545">
    <property type="entry name" value="PHD_BAZ2A_like"/>
    <property type="match status" value="1"/>
</dbReference>
<evidence type="ECO:0000256" key="17">
    <source>
        <dbReference type="ARBA" id="ARBA00022786"/>
    </source>
</evidence>
<comment type="similarity">
    <text evidence="6">Belongs to the WAL family.</text>
</comment>
<feature type="region of interest" description="Disordered" evidence="30">
    <location>
        <begin position="130"/>
        <end position="180"/>
    </location>
</feature>
<dbReference type="SMART" id="SM00571">
    <property type="entry name" value="DDT"/>
    <property type="match status" value="1"/>
</dbReference>
<feature type="region of interest" description="Disordered" evidence="30">
    <location>
        <begin position="528"/>
        <end position="561"/>
    </location>
</feature>
<dbReference type="SMART" id="SM00249">
    <property type="entry name" value="PHD"/>
    <property type="match status" value="2"/>
</dbReference>
<dbReference type="FunFam" id="2.30.42.10:FF:000008">
    <property type="entry name" value="microtubule-associated serine/threonine-protein kinase 4 isoform X2"/>
    <property type="match status" value="1"/>
</dbReference>
<dbReference type="SMART" id="SM00133">
    <property type="entry name" value="S_TK_X"/>
    <property type="match status" value="1"/>
</dbReference>
<keyword evidence="9" id="KW-0963">Cytoplasm</keyword>
<feature type="compositionally biased region" description="Polar residues" evidence="30">
    <location>
        <begin position="5069"/>
        <end position="5085"/>
    </location>
</feature>
<feature type="region of interest" description="Disordered" evidence="30">
    <location>
        <begin position="4396"/>
        <end position="4415"/>
    </location>
</feature>
<keyword evidence="18" id="KW-0862">Zinc</keyword>
<evidence type="ECO:0000256" key="22">
    <source>
        <dbReference type="ARBA" id="ARBA00023054"/>
    </source>
</evidence>
<dbReference type="InterPro" id="IPR000961">
    <property type="entry name" value="AGC-kinase_C"/>
</dbReference>
<dbReference type="InterPro" id="IPR023142">
    <property type="entry name" value="MAST_pre-PK_dom_sf"/>
</dbReference>
<feature type="compositionally biased region" description="Low complexity" evidence="30">
    <location>
        <begin position="3553"/>
        <end position="3568"/>
    </location>
</feature>
<dbReference type="Gene3D" id="2.60.120.780">
    <property type="entry name" value="PINIT domain"/>
    <property type="match status" value="1"/>
</dbReference>
<dbReference type="GO" id="GO:0004674">
    <property type="term" value="F:protein serine/threonine kinase activity"/>
    <property type="evidence" value="ECO:0007669"/>
    <property type="project" value="UniProtKB-KW"/>
</dbReference>
<evidence type="ECO:0000256" key="24">
    <source>
        <dbReference type="ARBA" id="ARBA00023163"/>
    </source>
</evidence>
<feature type="compositionally biased region" description="Polar residues" evidence="30">
    <location>
        <begin position="1311"/>
        <end position="1324"/>
    </location>
</feature>
<evidence type="ECO:0000256" key="2">
    <source>
        <dbReference type="ARBA" id="ARBA00004123"/>
    </source>
</evidence>
<keyword evidence="25" id="KW-0539">Nucleus</keyword>
<dbReference type="Gene3D" id="1.10.510.10">
    <property type="entry name" value="Transferase(Phosphotransferase) domain 1"/>
    <property type="match status" value="1"/>
</dbReference>
<keyword evidence="22" id="KW-0175">Coiled coil</keyword>
<dbReference type="SMART" id="SM00678">
    <property type="entry name" value="WWE"/>
    <property type="match status" value="1"/>
</dbReference>
<dbReference type="PROSITE" id="PS50827">
    <property type="entry name" value="DDT"/>
    <property type="match status" value="1"/>
</dbReference>
<evidence type="ECO:0000259" key="36">
    <source>
        <dbReference type="PROSITE" id="PS50918"/>
    </source>
</evidence>
<dbReference type="PROSITE" id="PS51285">
    <property type="entry name" value="AGC_KINASE_CTER"/>
    <property type="match status" value="1"/>
</dbReference>
<feature type="region of interest" description="Disordered" evidence="30">
    <location>
        <begin position="1086"/>
        <end position="1182"/>
    </location>
</feature>
<feature type="domain" description="PHD-type" evidence="33">
    <location>
        <begin position="1851"/>
        <end position="1901"/>
    </location>
</feature>
<comment type="catalytic activity">
    <reaction evidence="26">
        <text>L-threonyl-[protein] + ATP = O-phospho-L-threonyl-[protein] + ADP + H(+)</text>
        <dbReference type="Rhea" id="RHEA:46608"/>
        <dbReference type="Rhea" id="RHEA-COMP:11060"/>
        <dbReference type="Rhea" id="RHEA-COMP:11605"/>
        <dbReference type="ChEBI" id="CHEBI:15378"/>
        <dbReference type="ChEBI" id="CHEBI:30013"/>
        <dbReference type="ChEBI" id="CHEBI:30616"/>
        <dbReference type="ChEBI" id="CHEBI:61977"/>
        <dbReference type="ChEBI" id="CHEBI:456216"/>
        <dbReference type="EC" id="2.7.11.1"/>
    </reaction>
</comment>
<dbReference type="Gene3D" id="3.30.720.50">
    <property type="match status" value="1"/>
</dbReference>
<keyword evidence="19" id="KW-0067">ATP-binding</keyword>
<feature type="compositionally biased region" description="Polar residues" evidence="30">
    <location>
        <begin position="2421"/>
        <end position="2452"/>
    </location>
</feature>
<feature type="compositionally biased region" description="Low complexity" evidence="30">
    <location>
        <begin position="219"/>
        <end position="248"/>
    </location>
</feature>
<evidence type="ECO:0000256" key="3">
    <source>
        <dbReference type="ARBA" id="ARBA00004496"/>
    </source>
</evidence>
<proteinExistence type="inferred from homology"/>
<feature type="region of interest" description="Disordered" evidence="30">
    <location>
        <begin position="5040"/>
        <end position="5085"/>
    </location>
</feature>
<feature type="compositionally biased region" description="Polar residues" evidence="30">
    <location>
        <begin position="2925"/>
        <end position="2936"/>
    </location>
</feature>
<comment type="similarity">
    <text evidence="7">Belongs to the protein kinase superfamily. AGC Ser/Thr protein kinase family.</text>
</comment>
<feature type="region of interest" description="Disordered" evidence="30">
    <location>
        <begin position="2177"/>
        <end position="2207"/>
    </location>
</feature>
<evidence type="ECO:0000256" key="10">
    <source>
        <dbReference type="ARBA" id="ARBA00022527"/>
    </source>
</evidence>
<dbReference type="PROSITE" id="PS00633">
    <property type="entry name" value="BROMODOMAIN_1"/>
    <property type="match status" value="1"/>
</dbReference>
<evidence type="ECO:0000259" key="39">
    <source>
        <dbReference type="PROSITE" id="PS51285"/>
    </source>
</evidence>
<evidence type="ECO:0000259" key="32">
    <source>
        <dbReference type="PROSITE" id="PS50014"/>
    </source>
</evidence>
<evidence type="ECO:0000259" key="33">
    <source>
        <dbReference type="PROSITE" id="PS50016"/>
    </source>
</evidence>
<dbReference type="GO" id="GO:0008270">
    <property type="term" value="F:zinc ion binding"/>
    <property type="evidence" value="ECO:0007669"/>
    <property type="project" value="UniProtKB-KW"/>
</dbReference>
<reference evidence="41 42" key="1">
    <citation type="submission" date="2015-04" db="EMBL/GenBank/DDBJ databases">
        <authorList>
            <person name="Syromyatnikov M.Y."/>
            <person name="Popov V.N."/>
        </authorList>
    </citation>
    <scope>NUCLEOTIDE SEQUENCE [LARGE SCALE GENOMIC DNA]</scope>
</reference>
<feature type="compositionally biased region" description="Polar residues" evidence="30">
    <location>
        <begin position="1123"/>
        <end position="1138"/>
    </location>
</feature>
<dbReference type="Gene3D" id="2.30.42.10">
    <property type="match status" value="1"/>
</dbReference>
<feature type="region of interest" description="Disordered" evidence="30">
    <location>
        <begin position="2381"/>
        <end position="2406"/>
    </location>
</feature>
<feature type="domain" description="DDT" evidence="35">
    <location>
        <begin position="843"/>
        <end position="906"/>
    </location>
</feature>
<evidence type="ECO:0000256" key="12">
    <source>
        <dbReference type="ARBA" id="ARBA00022679"/>
    </source>
</evidence>
<dbReference type="PROSITE" id="PS50982">
    <property type="entry name" value="MBD"/>
    <property type="match status" value="1"/>
</dbReference>
<evidence type="ECO:0000256" key="20">
    <source>
        <dbReference type="ARBA" id="ARBA00022842"/>
    </source>
</evidence>
<dbReference type="GO" id="GO:0000287">
    <property type="term" value="F:magnesium ion binding"/>
    <property type="evidence" value="ECO:0007669"/>
    <property type="project" value="InterPro"/>
</dbReference>
<evidence type="ECO:0000256" key="5">
    <source>
        <dbReference type="ARBA" id="ARBA00005383"/>
    </source>
</evidence>
<feature type="compositionally biased region" description="Polar residues" evidence="30">
    <location>
        <begin position="3586"/>
        <end position="3600"/>
    </location>
</feature>
<evidence type="ECO:0000256" key="23">
    <source>
        <dbReference type="ARBA" id="ARBA00023117"/>
    </source>
</evidence>
<dbReference type="SUPFAM" id="SSF47370">
    <property type="entry name" value="Bromodomain"/>
    <property type="match status" value="1"/>
</dbReference>
<dbReference type="Pfam" id="PF00069">
    <property type="entry name" value="Pkinase"/>
    <property type="match status" value="1"/>
</dbReference>
<dbReference type="STRING" id="568069.A0A1J1IIE3"/>
<dbReference type="InterPro" id="IPR011009">
    <property type="entry name" value="Kinase-like_dom_sf"/>
</dbReference>
<evidence type="ECO:0000256" key="1">
    <source>
        <dbReference type="ARBA" id="ARBA00001946"/>
    </source>
</evidence>
<dbReference type="PROSITE" id="PS51044">
    <property type="entry name" value="ZF_SP_RING"/>
    <property type="match status" value="1"/>
</dbReference>
<dbReference type="EMBL" id="CVRI01000054">
    <property type="protein sequence ID" value="CRL00013.1"/>
    <property type="molecule type" value="Genomic_DNA"/>
</dbReference>
<evidence type="ECO:0000259" key="40">
    <source>
        <dbReference type="PROSITE" id="PS51466"/>
    </source>
</evidence>
<dbReference type="FunFam" id="3.30.200.20:FF:000012">
    <property type="entry name" value="microtubule-associated serine/threonine-protein kinase 2 isoform X1"/>
    <property type="match status" value="2"/>
</dbReference>
<dbReference type="SMART" id="SM00297">
    <property type="entry name" value="BROMO"/>
    <property type="match status" value="1"/>
</dbReference>
<dbReference type="Pfam" id="PF00628">
    <property type="entry name" value="PHD"/>
    <property type="match status" value="2"/>
</dbReference>
<feature type="domain" description="MBD" evidence="37">
    <location>
        <begin position="558"/>
        <end position="632"/>
    </location>
</feature>
<keyword evidence="20" id="KW-0460">Magnesium</keyword>
<evidence type="ECO:0000259" key="38">
    <source>
        <dbReference type="PROSITE" id="PS51044"/>
    </source>
</evidence>
<dbReference type="Pfam" id="PF02891">
    <property type="entry name" value="zf-MIZ"/>
    <property type="match status" value="1"/>
</dbReference>
<evidence type="ECO:0000256" key="21">
    <source>
        <dbReference type="ARBA" id="ARBA00023015"/>
    </source>
</evidence>
<dbReference type="EC" id="2.7.11.1" evidence="8"/>
<dbReference type="FunFam" id="1.20.1480.20:FF:000001">
    <property type="entry name" value="microtubule-associated serine/threonine-protein kinase 4 isoform X1"/>
    <property type="match status" value="2"/>
</dbReference>
<dbReference type="CDD" id="cd05609">
    <property type="entry name" value="STKc_MAST"/>
    <property type="match status" value="1"/>
</dbReference>
<dbReference type="Gene3D" id="3.30.200.20">
    <property type="entry name" value="Phosphorylase Kinase, domain 1"/>
    <property type="match status" value="3"/>
</dbReference>
<feature type="domain" description="Protein kinase" evidence="31">
    <location>
        <begin position="3618"/>
        <end position="3895"/>
    </location>
</feature>
<feature type="domain" description="WWE" evidence="36">
    <location>
        <begin position="3018"/>
        <end position="3097"/>
    </location>
</feature>
<feature type="domain" description="PINIT" evidence="40">
    <location>
        <begin position="4700"/>
        <end position="4865"/>
    </location>
</feature>
<feature type="domain" description="SP-RING-type" evidence="38">
    <location>
        <begin position="4897"/>
        <end position="4978"/>
    </location>
</feature>
<keyword evidence="23 28" id="KW-0103">Bromodomain</keyword>
<evidence type="ECO:0000256" key="18">
    <source>
        <dbReference type="ARBA" id="ARBA00022833"/>
    </source>
</evidence>
<dbReference type="SMART" id="SM00391">
    <property type="entry name" value="MBD"/>
    <property type="match status" value="1"/>
</dbReference>
<evidence type="ECO:0000256" key="15">
    <source>
        <dbReference type="ARBA" id="ARBA00022771"/>
    </source>
</evidence>
<feature type="compositionally biased region" description="Low complexity" evidence="30">
    <location>
        <begin position="4425"/>
        <end position="4455"/>
    </location>
</feature>
<evidence type="ECO:0000313" key="41">
    <source>
        <dbReference type="EMBL" id="CRL00013.1"/>
    </source>
</evidence>
<dbReference type="GO" id="GO:0005634">
    <property type="term" value="C:nucleus"/>
    <property type="evidence" value="ECO:0007669"/>
    <property type="project" value="UniProtKB-SubCell"/>
</dbReference>
<dbReference type="GO" id="GO:0003677">
    <property type="term" value="F:DNA binding"/>
    <property type="evidence" value="ECO:0007669"/>
    <property type="project" value="InterPro"/>
</dbReference>
<evidence type="ECO:0000259" key="31">
    <source>
        <dbReference type="PROSITE" id="PS50011"/>
    </source>
</evidence>
<feature type="region of interest" description="Disordered" evidence="30">
    <location>
        <begin position="469"/>
        <end position="488"/>
    </location>
</feature>
<dbReference type="FunFam" id="3.30.40.10:FF:000247">
    <property type="entry name" value="Uncharacterized protein, isoform B"/>
    <property type="match status" value="1"/>
</dbReference>
<dbReference type="InterPro" id="IPR038654">
    <property type="entry name" value="PINIT_sf"/>
</dbReference>
<feature type="region of interest" description="Disordered" evidence="30">
    <location>
        <begin position="1957"/>
        <end position="1998"/>
    </location>
</feature>
<dbReference type="OrthoDB" id="7787076at2759"/>
<gene>
    <name evidence="41" type="primary">threonine-protein kinase 3</name>
    <name evidence="41" type="ORF">CLUMA_CG013303</name>
</gene>
<feature type="region of interest" description="Disordered" evidence="30">
    <location>
        <begin position="2281"/>
        <end position="2303"/>
    </location>
</feature>
<dbReference type="InterPro" id="IPR001965">
    <property type="entry name" value="Znf_PHD"/>
</dbReference>
<organism evidence="41 42">
    <name type="scientific">Clunio marinus</name>
    <dbReference type="NCBI Taxonomy" id="568069"/>
    <lineage>
        <taxon>Eukaryota</taxon>
        <taxon>Metazoa</taxon>
        <taxon>Ecdysozoa</taxon>
        <taxon>Arthropoda</taxon>
        <taxon>Hexapoda</taxon>
        <taxon>Insecta</taxon>
        <taxon>Pterygota</taxon>
        <taxon>Neoptera</taxon>
        <taxon>Endopterygota</taxon>
        <taxon>Diptera</taxon>
        <taxon>Nematocera</taxon>
        <taxon>Chironomoidea</taxon>
        <taxon>Chironomidae</taxon>
        <taxon>Clunio</taxon>
    </lineage>
</organism>
<feature type="compositionally biased region" description="Polar residues" evidence="30">
    <location>
        <begin position="3363"/>
        <end position="3374"/>
    </location>
</feature>
<comment type="pathway">
    <text evidence="4">Protein modification; protein sumoylation.</text>
</comment>
<dbReference type="InterPro" id="IPR015022">
    <property type="entry name" value="MAST_pre-PK_dom"/>
</dbReference>
<feature type="region of interest" description="Disordered" evidence="30">
    <location>
        <begin position="2925"/>
        <end position="2952"/>
    </location>
</feature>
<feature type="compositionally biased region" description="Acidic residues" evidence="30">
    <location>
        <begin position="1274"/>
        <end position="1288"/>
    </location>
</feature>
<feature type="domain" description="Bromo" evidence="32">
    <location>
        <begin position="2093"/>
        <end position="2163"/>
    </location>
</feature>
<dbReference type="Pfam" id="PF17820">
    <property type="entry name" value="PDZ_6"/>
    <property type="match status" value="1"/>
</dbReference>
<dbReference type="CDD" id="cd06705">
    <property type="entry name" value="PDZ_MAST"/>
    <property type="match status" value="1"/>
</dbReference>
<feature type="region of interest" description="Disordered" evidence="30">
    <location>
        <begin position="2020"/>
        <end position="2059"/>
    </location>
</feature>
<evidence type="ECO:0000259" key="37">
    <source>
        <dbReference type="PROSITE" id="PS50982"/>
    </source>
</evidence>
<feature type="region of interest" description="Disordered" evidence="30">
    <location>
        <begin position="4425"/>
        <end position="4460"/>
    </location>
</feature>
<evidence type="ECO:0000256" key="11">
    <source>
        <dbReference type="ARBA" id="ARBA00022553"/>
    </source>
</evidence>
<dbReference type="PROSITE" id="PS00108">
    <property type="entry name" value="PROTEIN_KINASE_ST"/>
    <property type="match status" value="2"/>
</dbReference>
<dbReference type="PANTHER" id="PTHR45915">
    <property type="entry name" value="TRANSCRIPTION INTERMEDIARY FACTOR"/>
    <property type="match status" value="1"/>
</dbReference>
<keyword evidence="16" id="KW-0418">Kinase</keyword>
<feature type="compositionally biased region" description="Low complexity" evidence="30">
    <location>
        <begin position="2283"/>
        <end position="2294"/>
    </location>
</feature>
<keyword evidence="15 29" id="KW-0863">Zinc-finger</keyword>
<keyword evidence="12" id="KW-0808">Transferase</keyword>
<evidence type="ECO:0000256" key="29">
    <source>
        <dbReference type="PROSITE-ProRule" id="PRU00452"/>
    </source>
</evidence>
<dbReference type="InterPro" id="IPR036034">
    <property type="entry name" value="PDZ_sf"/>
</dbReference>
<feature type="compositionally biased region" description="Basic and acidic residues" evidence="30">
    <location>
        <begin position="1103"/>
        <end position="1120"/>
    </location>
</feature>
<evidence type="ECO:0000256" key="19">
    <source>
        <dbReference type="ARBA" id="ARBA00022840"/>
    </source>
</evidence>
<comment type="catalytic activity">
    <reaction evidence="27">
        <text>L-seryl-[protein] + ATP = O-phospho-L-seryl-[protein] + ADP + H(+)</text>
        <dbReference type="Rhea" id="RHEA:17989"/>
        <dbReference type="Rhea" id="RHEA-COMP:9863"/>
        <dbReference type="Rhea" id="RHEA-COMP:11604"/>
        <dbReference type="ChEBI" id="CHEBI:15378"/>
        <dbReference type="ChEBI" id="CHEBI:29999"/>
        <dbReference type="ChEBI" id="CHEBI:30616"/>
        <dbReference type="ChEBI" id="CHEBI:83421"/>
        <dbReference type="ChEBI" id="CHEBI:456216"/>
        <dbReference type="EC" id="2.7.11.1"/>
    </reaction>
</comment>
<dbReference type="InterPro" id="IPR037711">
    <property type="entry name" value="MAST"/>
</dbReference>
<feature type="region of interest" description="Disordered" evidence="30">
    <location>
        <begin position="3533"/>
        <end position="3613"/>
    </location>
</feature>
<feature type="domain" description="Protein kinase" evidence="31">
    <location>
        <begin position="2605"/>
        <end position="2877"/>
    </location>
</feature>
<comment type="subcellular location">
    <subcellularLocation>
        <location evidence="3">Cytoplasm</location>
    </subcellularLocation>
    <subcellularLocation>
        <location evidence="2">Nucleus</location>
    </subcellularLocation>
</comment>
<evidence type="ECO:0000256" key="13">
    <source>
        <dbReference type="ARBA" id="ARBA00022723"/>
    </source>
</evidence>
<dbReference type="CDD" id="cd16790">
    <property type="entry name" value="SP-RING_PIAS"/>
    <property type="match status" value="1"/>
</dbReference>
<dbReference type="PROSITE" id="PS50014">
    <property type="entry name" value="BROMODOMAIN_2"/>
    <property type="match status" value="1"/>
</dbReference>
<keyword evidence="13" id="KW-0479">Metal-binding</keyword>
<dbReference type="FunFam" id="1.10.510.10:FF:000012">
    <property type="entry name" value="microtubule-associated serine/threonine-protein kinase 2 isoform X1"/>
    <property type="match status" value="1"/>
</dbReference>
<feature type="region of interest" description="Disordered" evidence="30">
    <location>
        <begin position="2869"/>
        <end position="2913"/>
    </location>
</feature>
<evidence type="ECO:0000256" key="26">
    <source>
        <dbReference type="ARBA" id="ARBA00047899"/>
    </source>
</evidence>
<dbReference type="GO" id="GO:0097240">
    <property type="term" value="P:chromosome attachment to the nuclear envelope"/>
    <property type="evidence" value="ECO:0007669"/>
    <property type="project" value="UniProtKB-ARBA"/>
</dbReference>
<feature type="region of interest" description="Disordered" evidence="30">
    <location>
        <begin position="204"/>
        <end position="253"/>
    </location>
</feature>
<dbReference type="GO" id="GO:0045202">
    <property type="term" value="C:synapse"/>
    <property type="evidence" value="ECO:0007669"/>
    <property type="project" value="UniProtKB-ARBA"/>
</dbReference>
<dbReference type="SUPFAM" id="SSF56112">
    <property type="entry name" value="Protein kinase-like (PK-like)"/>
    <property type="match status" value="3"/>
</dbReference>
<dbReference type="InterPro" id="IPR011011">
    <property type="entry name" value="Znf_FYVE_PHD"/>
</dbReference>
<dbReference type="GO" id="GO:0005737">
    <property type="term" value="C:cytoplasm"/>
    <property type="evidence" value="ECO:0007669"/>
    <property type="project" value="UniProtKB-SubCell"/>
</dbReference>
<dbReference type="PRINTS" id="PR00503">
    <property type="entry name" value="BROMODOMAIN"/>
</dbReference>
<dbReference type="InterPro" id="IPR037197">
    <property type="entry name" value="WWE_dom_sf"/>
</dbReference>
<feature type="region of interest" description="Disordered" evidence="30">
    <location>
        <begin position="2421"/>
        <end position="2485"/>
    </location>
</feature>
<keyword evidence="17" id="KW-0833">Ubl conjugation pathway</keyword>
<dbReference type="UniPathway" id="UPA00886"/>
<dbReference type="InterPro" id="IPR001739">
    <property type="entry name" value="Methyl_CpG_DNA-bd"/>
</dbReference>
<feature type="compositionally biased region" description="Low complexity" evidence="30">
    <location>
        <begin position="2469"/>
        <end position="2478"/>
    </location>
</feature>
<feature type="region of interest" description="Disordered" evidence="30">
    <location>
        <begin position="4056"/>
        <end position="4077"/>
    </location>
</feature>
<feature type="compositionally biased region" description="Low complexity" evidence="30">
    <location>
        <begin position="4188"/>
        <end position="4204"/>
    </location>
</feature>
<dbReference type="InterPro" id="IPR013083">
    <property type="entry name" value="Znf_RING/FYVE/PHD"/>
</dbReference>
<dbReference type="Gene3D" id="3.30.890.10">
    <property type="entry name" value="Methyl-cpg-binding Protein 2, Chain A"/>
    <property type="match status" value="1"/>
</dbReference>
<comment type="cofactor">
    <cofactor evidence="1">
        <name>Mg(2+)</name>
        <dbReference type="ChEBI" id="CHEBI:18420"/>
    </cofactor>
</comment>
<evidence type="ECO:0000256" key="4">
    <source>
        <dbReference type="ARBA" id="ARBA00004718"/>
    </source>
</evidence>
<feature type="region of interest" description="Disordered" evidence="30">
    <location>
        <begin position="1265"/>
        <end position="1338"/>
    </location>
</feature>
<evidence type="ECO:0000256" key="14">
    <source>
        <dbReference type="ARBA" id="ARBA00022741"/>
    </source>
</evidence>
<feature type="region of interest" description="Disordered" evidence="30">
    <location>
        <begin position="3348"/>
        <end position="3391"/>
    </location>
</feature>
<dbReference type="Pfam" id="PF02825">
    <property type="entry name" value="WWE"/>
    <property type="match status" value="1"/>
</dbReference>
<evidence type="ECO:0000256" key="16">
    <source>
        <dbReference type="ARBA" id="ARBA00022777"/>
    </source>
</evidence>
<accession>A0A1J1IIE3</accession>
<evidence type="ECO:0000256" key="27">
    <source>
        <dbReference type="ARBA" id="ARBA00048679"/>
    </source>
</evidence>
<feature type="region of interest" description="Disordered" evidence="30">
    <location>
        <begin position="2581"/>
        <end position="2600"/>
    </location>
</feature>
<dbReference type="SMART" id="SM00228">
    <property type="entry name" value="PDZ"/>
    <property type="match status" value="1"/>
</dbReference>
<dbReference type="SUPFAM" id="SSF54171">
    <property type="entry name" value="DNA-binding domain"/>
    <property type="match status" value="1"/>
</dbReference>
<feature type="compositionally biased region" description="Low complexity" evidence="30">
    <location>
        <begin position="401"/>
        <end position="422"/>
    </location>
</feature>
<dbReference type="InterPro" id="IPR004181">
    <property type="entry name" value="Znf_MIZ"/>
</dbReference>
<feature type="compositionally biased region" description="Basic and acidic residues" evidence="30">
    <location>
        <begin position="2047"/>
        <end position="2059"/>
    </location>
</feature>
<feature type="compositionally biased region" description="Polar residues" evidence="30">
    <location>
        <begin position="4056"/>
        <end position="4066"/>
    </location>
</feature>
<dbReference type="InterPro" id="IPR018359">
    <property type="entry name" value="Bromodomain_CS"/>
</dbReference>
<feature type="domain" description="AGC-kinase C-terminal" evidence="39">
    <location>
        <begin position="3896"/>
        <end position="3964"/>
    </location>
</feature>
<dbReference type="Gene3D" id="1.20.920.10">
    <property type="entry name" value="Bromodomain-like"/>
    <property type="match status" value="1"/>
</dbReference>
<dbReference type="PROSITE" id="PS51466">
    <property type="entry name" value="PINIT"/>
    <property type="match status" value="1"/>
</dbReference>
<feature type="domain" description="PHD-type" evidence="33">
    <location>
        <begin position="1905"/>
        <end position="1957"/>
    </location>
</feature>
<feature type="compositionally biased region" description="Basic and acidic residues" evidence="30">
    <location>
        <begin position="3569"/>
        <end position="3579"/>
    </location>
</feature>
<dbReference type="InterPro" id="IPR018123">
    <property type="entry name" value="WWE-dom_subgr"/>
</dbReference>
<dbReference type="InterPro" id="IPR000719">
    <property type="entry name" value="Prot_kinase_dom"/>
</dbReference>
<feature type="region of interest" description="Disordered" evidence="30">
    <location>
        <begin position="61"/>
        <end position="81"/>
    </location>
</feature>
<feature type="region of interest" description="Disordered" evidence="30">
    <location>
        <begin position="4494"/>
        <end position="4555"/>
    </location>
</feature>
<keyword evidence="10" id="KW-0723">Serine/threonine-protein kinase</keyword>
<feature type="region of interest" description="Disordered" evidence="30">
    <location>
        <begin position="720"/>
        <end position="764"/>
    </location>
</feature>
<dbReference type="Pfam" id="PF01429">
    <property type="entry name" value="MBD"/>
    <property type="match status" value="1"/>
</dbReference>
<dbReference type="InterPro" id="IPR041489">
    <property type="entry name" value="PDZ_6"/>
</dbReference>
<evidence type="ECO:0000256" key="8">
    <source>
        <dbReference type="ARBA" id="ARBA00012513"/>
    </source>
</evidence>
<dbReference type="InterPro" id="IPR018501">
    <property type="entry name" value="DDT_dom"/>
</dbReference>
<dbReference type="InterPro" id="IPR019787">
    <property type="entry name" value="Znf_PHD-finger"/>
</dbReference>
<dbReference type="PROSITE" id="PS50016">
    <property type="entry name" value="ZF_PHD_2"/>
    <property type="match status" value="2"/>
</dbReference>
<evidence type="ECO:0000256" key="6">
    <source>
        <dbReference type="ARBA" id="ARBA00007444"/>
    </source>
</evidence>
<protein>
    <recommendedName>
        <fullName evidence="8">non-specific serine/threonine protein kinase</fullName>
        <ecNumber evidence="8">2.7.11.1</ecNumber>
    </recommendedName>
</protein>
<dbReference type="Pfam" id="PF00439">
    <property type="entry name" value="Bromodomain"/>
    <property type="match status" value="1"/>
</dbReference>
<keyword evidence="42" id="KW-1185">Reference proteome</keyword>
<evidence type="ECO:0000313" key="42">
    <source>
        <dbReference type="Proteomes" id="UP000183832"/>
    </source>
</evidence>
<dbReference type="Pfam" id="PF02791">
    <property type="entry name" value="DDT"/>
    <property type="match status" value="1"/>
</dbReference>
<feature type="compositionally biased region" description="Low complexity" evidence="30">
    <location>
        <begin position="130"/>
        <end position="142"/>
    </location>
</feature>
<feature type="compositionally biased region" description="Low complexity" evidence="30">
    <location>
        <begin position="61"/>
        <end position="80"/>
    </location>
</feature>
<dbReference type="GO" id="GO:0016746">
    <property type="term" value="F:acyltransferase activity"/>
    <property type="evidence" value="ECO:0007669"/>
    <property type="project" value="UniProtKB-ARBA"/>
</dbReference>
<feature type="compositionally biased region" description="Polar residues" evidence="30">
    <location>
        <begin position="4529"/>
        <end position="4549"/>
    </location>
</feature>
<dbReference type="GO" id="GO:0016925">
    <property type="term" value="P:protein sumoylation"/>
    <property type="evidence" value="ECO:0007669"/>
    <property type="project" value="UniProtKB-UniPathway"/>
</dbReference>
<feature type="compositionally biased region" description="Basic and acidic residues" evidence="30">
    <location>
        <begin position="720"/>
        <end position="763"/>
    </location>
</feature>
<dbReference type="SUPFAM" id="SSF50156">
    <property type="entry name" value="PDZ domain-like"/>
    <property type="match status" value="1"/>
</dbReference>
<feature type="compositionally biased region" description="Low complexity" evidence="30">
    <location>
        <begin position="2889"/>
        <end position="2904"/>
    </location>
</feature>
<evidence type="ECO:0000259" key="34">
    <source>
        <dbReference type="PROSITE" id="PS50106"/>
    </source>
</evidence>
<dbReference type="SUPFAM" id="SSF57903">
    <property type="entry name" value="FYVE/PHD zinc finger"/>
    <property type="match status" value="2"/>
</dbReference>
<feature type="compositionally biased region" description="Polar residues" evidence="30">
    <location>
        <begin position="2035"/>
        <end position="2045"/>
    </location>
</feature>
<dbReference type="SUPFAM" id="SSF140482">
    <property type="entry name" value="MAST3 pre-PK domain-like"/>
    <property type="match status" value="3"/>
</dbReference>
<dbReference type="InterPro" id="IPR008271">
    <property type="entry name" value="Ser/Thr_kinase_AS"/>
</dbReference>
<dbReference type="Gene3D" id="1.20.1480.20">
    <property type="entry name" value="MAST3 pre-PK domain-like"/>
    <property type="match status" value="3"/>
</dbReference>
<dbReference type="PROSITE" id="PS50011">
    <property type="entry name" value="PROTEIN_KINASE_DOM"/>
    <property type="match status" value="2"/>
</dbReference>
<dbReference type="Pfam" id="PF14324">
    <property type="entry name" value="PINIT"/>
    <property type="match status" value="1"/>
</dbReference>
<feature type="compositionally biased region" description="Low complexity" evidence="30">
    <location>
        <begin position="156"/>
        <end position="180"/>
    </location>
</feature>
<sequence>MDKKDKKAIEDALKNSFMPGMAANPSAFLDAASLLAYWGNGTTNRDATSMPFLPFSGGFGMPPMNSSPSSSSYDKTSSQMQQASSNLNANWYAMAQMAAQDYFSRLQMSGMVHPDMANFPLGSLNALHNSPSLPGSSSSGNRHNLKRKENSDDIGKSTNSKDSSKNRNNNNQSLSNTHQNTSNLQKELLAMSVAAAASLNSVKDTDGQMLKSSRKGKNSSRNNPYSQSQSPTQSFQSSSRSSDYQSSSKDLQKNAANYSSSSSLLGVRLPPDTEIIKYTSGSKKSCKYSRIFFLFKLSNILCALVFLDLQNFLLANSNQSQLEMDYQMYPKKTKLDCYEEKSKNDRVEVIKLPATISGSNGSVNAKSLSSENKDWNYDASNLVSKNSHSFNDAADAPLNLSLKSSSSSSPKQSSTTTTTTSTNDMNNDNVLDLIMNKNSGKCSDTNASVNNLSNLQSLTAGIGILSGDSKGQFKEGRPRNLGRGVSKPKKNTVASLLAQSRAVGVKPQQLLNANCDFEKIRQALLDSNHNNSDVQSNTDSESYNDTSGVSESEGENDNANVEELRKPLVDGWKRETIIRGLTKSGHLKGDVYYYSPYNPTVKLKTMAQVKQEISKNKSQLKDVNFSFTARRIVGSYLQAAPAPYATDGEYVRMTDYEVAQRLEEIRLYTRQSMTQLNVEQRIEIARQQQLLRDAKKNIKDETIKTKEKVKHSKEIERCEKYEQQRKEREQKTLQHQEARRKREEDAARQKIEDQRKKQEEKERRRQHLAIIKQLEIRRKYEEREKKRHQMLLEKLIAREKKLAAKKFDSKILLELRKPKEDSEIRNKIEIPSIPRIGGMRLAGQGFADLLMSFEFLHNFGETLGFDMESLPTLQSLHNALSHENAVEAEDELLSVITHLLVCAIEDPGIPNPNRHLTLLGQTLRQADITHQNVSEILRIYLYSVATGEVRQQTGINFERERCGKFGDLHNNDTDERQTNINNSKNMQFYEILHDNERYKLSESLKDKPFVALNSTVKAQILAMLCNDLLLNKAVCKQIESGLESQAVLKKERFLLDNKVRKYKSLVARKIKIEQYEKSQQLLKKEIENNEDDKNGSLIQDENQMGKDEKEVENVTEKNEIDENSLNTQNDLQTKSENQVADRSEIVVGGGSANGGKLEEKLDDDNSEDESEIEEDEDKAMTSDEVQKKLEKILEQSFHTKKQLQKALNSLRAKHYGQDRYWRRYWYLPKCGGIYVEGLESAQGDLYKYQGRLEEILNKDVMTAKDVTENNETTGNDEEEEVIKEEEEEEKPKILNSNNNSSQNEEKVQENVFNTPQKSHNLNMQHHNKSNQEDDDDFDIENSIPTAILVQKGNKLDDSKFVEINHVVPSNPNQSSIDDEQNMMKENLNETNMNLEATSKKIKYEYEENDDVTMEGDENVHNNIKEESEESVNEDKIENPQLLSKWFSLIEKEVPLVATECPLLSNMFIIYQNQQCKDELILQGHQWEIQNNLHFYNPKADEKHESFIDFKNESILSTSGLNEKMMNQIMDSERNGGTLGDFNDMIKIKKESNIDISSTNMKTNNFYNQSHLFSLPSIQNMSINNLSVFVQCENLNSTNITPEEQDALEDVKKNGVQKSLEGSLVPRETRHGWWKISEIEDMNSVIKSLHPKGVREKNLRQNLMSALGESIDLTIPCPVSNPRAPPPPNGYVEPEAFNAWNPRVAKRVEQQLLDQVEALEDKIANGSMQVKGWIVPQRDNDSESDDALESIDLNLIKDRITNLEAAIERRYLKPPLGNNTGEAQLMNATVPSDQNISNTSNGSNTSLTDVESVTKGLSSWREAVQRSVTSSQLSMALYTLEQCVAWDKSIMKANCQFCQSGESEDKLLLCDGCDRGYHTYCFKPKMDKIPEGDWFCYECLNKATGERKCIICGGNRPQPVGKLILCELCPRSYHQDCYIPPMLKVPRGKWYCTNCASKAPPKKKPVRKPKELKTHNSSQSLDSSHDEVIPNSPEPSLTSISLEDHQSSILNSTPVIANISEPPSPSFNLPAPVGTTDINELSSNDENNIEKNDHYSKDHKEKDEIKEKLKAEKKAAKKLMKELTICKIILEEMEVHEDSWPFLLPVNTKQFPTYKKVIKNPMDLSTIKKRLQDSIYKSRDDFVADVRQIFDNCEVFNEDDSPVGKAGHACRQKLNFDDDEVKGSNDNKSRATKKSSEINTGAIQKKKHPLKMIKPSNSFKQSDTESPSNMMKMRNSQLGKSAPSLNAKSLKDTSECPVIMRRVHQTSQIRSPAVNRISFSSCLSPRSESPISRSPLDSPRINSPSANHFQFMPFKRLSANKVHDNCRRWSIVSLPSSSGYASTTTPCSSNISSQCSSQERLHQFPHAPTNDELRLLNNRFSGNETTNRTHQVVQKQQSHPLSQNTTNVSPLTIQQQQPNFRKSFTSSHNSSFQKIYPSSSTPPLNSSDTSNEGSLHGERQRPMVFRPRSRSLSSPSRSPIADGNNLSTMNHLFKERFPKAQLQMDERLTNFINEYKTSSTCSNRNRDSQPIVRFVTNQVVEIARDCLHKSHSKQLLTSRYFCEIMRHNNYVSLPTSNDTSCLTSTPIKGSQSGTGTGTSGPNEHDYEILKLISNGAYGSVYLVKHKTSRQRFALKKINKNNLMLRNQVEQVFVERDILSFADNPFVVSMYASFETRKHLCLVMEYVEGGDCASLLKNTGPLPSDMARLYFAEMVLAVEYLHSFGIVHRDLKPDNMLITALGHIKLTDPIVRFVTNQVVEIARDCLHKSHSKQLLTSRYFCEMSENLQRLLVETNEKSPEAAGEIARIIKKLILIISRPARLLECLEFDPEEFYKLLEAAEDQAKSHIASDLPIYIITKLGLNRDPLADLQQSSSNEEANERKCDKSPNISSLDDSNRQSDNSNDDSNSKTNDKECDITIVPLPTSNDTSCLTSTPIKGSQSGTGNGTSGPNEHNYEIQKLISNGANGSVYLVKHKTSRQRFALKKINKNNLMLRNQVEQVFVERDILSSRYSMAIMMKDQQRITKRMHKICTTTWQWYDISSSKWNSYSPQHNKMINDAYMAGESEIHLVLSRHRYIINFKCMSQINEESSNHRPIIMALRSIETMNNPTIGSGIFDEKAEEEEAKTYAKVLEEIELEPLSNFCPEEIVSSCVQLMAHQQLDRDTLHAIMRVVVRLTKNYSLAEVFARFGGIDVLLNMKQNSGYIGFTTLATLLIRHVIEEPKTLSLSIQNVLANRTLTTIPPGHRELLFLIRQLNSAVYRDPQLFKEAALKILRVDFDSMKRSQITDEKRFIMKSIPLSTNIKYNMEHSTAMSAVCKLLKALIEPDDVGNGAGGNADTNSCNMMWIQPEKTSTRDGPRKEKFTATNEQPQQQSADDLKEKQNGGNNNSDKPLLSKSAILKILANRNRDSQPIVRFVTNQVVEIARDCLHKSHSKQLLTSRYFCEMSENLQRLLVETNEKSPEAAGEIARIIKKLILIISRPARLLECLEFDPEEFYKLLEAAEDQAKSHIASDLPIYIITKLGLNRDPLADLQQSSSNEEANERKCDKSPNISSLDDSNRQSDNSNDDSNSKTNDKECDTTIVPLPTSNDTSCLTSTPIKGSQSGTGTGTSGPNEHDYEILKLISNGAYGSVYLVKHKTSRQRFALKKINKNNLMLRNQVEQVFVERDILSFADNPFVVSMYASFETRKHLCLVMEYVEGGDCASLLKNTGPLPSDMARLYFAEMVLAVEYLHSFGIVHRDLKPDNMLITALGHIKLTDFGLSKMGLMSLTTHLYEGYVDITNESRQFSDKQIFGTPEYIAPEVILRQGYGKTIDYWSMGIILYEFLVGCVPFFGDTPEELFSHVVNDAVIEFPSEEDWPLEANSKDLITALLQQNPQDRLGSAGPQEVKDHPYLADLDWNSLLRYKAEFIPRLENEEDTSYFDTRADRYNHEFDDTDTDDSPVLASNFASYSPQYRKQYHSRQIYYGSDDSTSSLNESGKITPDFRHLNINPSKIKMPSTPVDSPFDLSSDINSPDRQAPPYFLRHQQIKNVLSTAEVLEQQNQRLQKSFKMLNISTPDSSQTDHSSADDVSPKIQRRRKNLIAAAAEENATRKNHNLPKLSISLEHETPSQLLPSPTIQNADHNLKLTSDNLNKRVLKSASAIDLSLKIMPNYTTADKVVPSNVRKAKVKLESNFEDNRPLKQMGSDSNLDLDSSFNKSFNSSGGGNGSSTASSREVSPSRDGPLINNLKPPIILRRGPRGFGFTVHTIRVYFGDTDYYTMHHTVMAIDEGSPAYEAGLRPGDLITHINGESVQGLYHTQVLQLLLSSQEHVTLRATPLKNTSIQVGGRKREPGQSKMAKKVNSRPKKQKSSSDKKRRASLFRRISSKIANAEIQQMASSGALSPIAPSRSLQSFVRSQDTRPNPRLSLSPLDPFYQQVNLSTQSVGGNSSQSSSPSSSVPNTPTSNLNTTTPIYHQRPSSLHGLKHKLHTIGTGKSPSSSRRKSVCVIPLSPLARTPSPSPCGPSSPTRSPSPLAFCLGHHPAGASNLTQSYTPNQSSANKPQSSHRIQKAHSFKSSRSCYFNEIFTTIMKRKTRQQDKREEDDLVKKKVSILRIADLQSILTNSTYSKNARKDELQKLVYYQLKTASGIKREEIKKSIEACYNKMLVNISIKESNLIILKYFSKSIAPSRVKTPENMYAQQYNSNPLAHGMVSPFNSISTGFPIQPDVKLKRLAFYDTLGTLLQPSTLVPSSQARQQEGTYYFHLTPQQATDIAMNRDLRNQSKPEYLIQVQLRFCLLETTCEQEDYFPPNVQLKVNGKMCQLPNPIATNKPGVEPKRPPRPVNITPHVKISPTVANVIHVQWQTEFNRGFVISCYLVRKLTSDCLLQRMKSKGSKPAEFTRGLIKEKLNEDADSEIATTMLRVSLICPLGKMRMSTPCRASTCMHLQCFDASLYLQMNERKPTWNCPVCDKAAFYENLVIDGYFQDVIASKKLGSDDNEIQLHPDGSWSTLAQKPDLLSLETPKKNIQTVEVISDDLEMITEDFPKSAIKMHLTSAQPTCPAKPTADTVDLTLDSDEDDELSKKNSTSKGQQMKAKSNGM</sequence>
<dbReference type="PANTHER" id="PTHR45915:SF2">
    <property type="entry name" value="TOUTATIS, ISOFORM E"/>
    <property type="match status" value="1"/>
</dbReference>
<feature type="region of interest" description="Disordered" evidence="30">
    <location>
        <begin position="4177"/>
        <end position="4230"/>
    </location>
</feature>
<comment type="similarity">
    <text evidence="5">Belongs to the PIAS family.</text>
</comment>
<dbReference type="Proteomes" id="UP000183832">
    <property type="component" value="Unassembled WGS sequence"/>
</dbReference>
<dbReference type="FunFam" id="2.60.120.780:FF:000001">
    <property type="entry name" value="E3 SUMO-protein ligase PIAS2 isoform X1"/>
    <property type="match status" value="1"/>
</dbReference>
<feature type="domain" description="PDZ" evidence="34">
    <location>
        <begin position="4234"/>
        <end position="4322"/>
    </location>
</feature>
<dbReference type="InterPro" id="IPR004170">
    <property type="entry name" value="WWE_dom"/>
</dbReference>
<dbReference type="InterPro" id="IPR023321">
    <property type="entry name" value="PINIT"/>
</dbReference>
<dbReference type="InterPro" id="IPR001487">
    <property type="entry name" value="Bromodomain"/>
</dbReference>
<dbReference type="Pfam" id="PF08926">
    <property type="entry name" value="DUF1908"/>
    <property type="match status" value="3"/>
</dbReference>
<evidence type="ECO:0000259" key="35">
    <source>
        <dbReference type="PROSITE" id="PS50827"/>
    </source>
</evidence>